<feature type="non-terminal residue" evidence="1">
    <location>
        <position position="59"/>
    </location>
</feature>
<name>A0A507CKC7_9FUNG</name>
<dbReference type="EMBL" id="QEAM01000583">
    <property type="protein sequence ID" value="TPX38714.1"/>
    <property type="molecule type" value="Genomic_DNA"/>
</dbReference>
<accession>A0A507CKC7</accession>
<protein>
    <submittedName>
        <fullName evidence="1">Uncharacterized protein</fullName>
    </submittedName>
</protein>
<dbReference type="Proteomes" id="UP000320475">
    <property type="component" value="Unassembled WGS sequence"/>
</dbReference>
<gene>
    <name evidence="1" type="ORF">SeLEV6574_g07675</name>
</gene>
<evidence type="ECO:0000313" key="2">
    <source>
        <dbReference type="Proteomes" id="UP000320475"/>
    </source>
</evidence>
<evidence type="ECO:0000313" key="1">
    <source>
        <dbReference type="EMBL" id="TPX38714.1"/>
    </source>
</evidence>
<dbReference type="AlphaFoldDB" id="A0A507CKC7"/>
<comment type="caution">
    <text evidence="1">The sequence shown here is derived from an EMBL/GenBank/DDBJ whole genome shotgun (WGS) entry which is preliminary data.</text>
</comment>
<reference evidence="1 2" key="1">
    <citation type="journal article" date="2019" name="Sci. Rep.">
        <title>Comparative genomics of chytrid fungi reveal insights into the obligate biotrophic and pathogenic lifestyle of Synchytrium endobioticum.</title>
        <authorList>
            <person name="van de Vossenberg B.T.L.H."/>
            <person name="Warris S."/>
            <person name="Nguyen H.D.T."/>
            <person name="van Gent-Pelzer M.P.E."/>
            <person name="Joly D.L."/>
            <person name="van de Geest H.C."/>
            <person name="Bonants P.J.M."/>
            <person name="Smith D.S."/>
            <person name="Levesque C.A."/>
            <person name="van der Lee T.A.J."/>
        </authorList>
    </citation>
    <scope>NUCLEOTIDE SEQUENCE [LARGE SCALE GENOMIC DNA]</scope>
    <source>
        <strain evidence="1 2">LEV6574</strain>
    </source>
</reference>
<sequence length="59" mass="6896">MLSGLSDNRIWRSASRVYEHPKVDMSIQKLIHRYQTTACEKLENALRALRIDVPMRLIA</sequence>
<organism evidence="1 2">
    <name type="scientific">Synchytrium endobioticum</name>
    <dbReference type="NCBI Taxonomy" id="286115"/>
    <lineage>
        <taxon>Eukaryota</taxon>
        <taxon>Fungi</taxon>
        <taxon>Fungi incertae sedis</taxon>
        <taxon>Chytridiomycota</taxon>
        <taxon>Chytridiomycota incertae sedis</taxon>
        <taxon>Chytridiomycetes</taxon>
        <taxon>Synchytriales</taxon>
        <taxon>Synchytriaceae</taxon>
        <taxon>Synchytrium</taxon>
    </lineage>
</organism>
<proteinExistence type="predicted"/>